<comment type="cofactor">
    <cofactor evidence="1">
        <name>Mg(2+)</name>
        <dbReference type="ChEBI" id="CHEBI:18420"/>
    </cofactor>
</comment>
<evidence type="ECO:0000256" key="2">
    <source>
        <dbReference type="ARBA" id="ARBA00022722"/>
    </source>
</evidence>
<proteinExistence type="predicted"/>
<evidence type="ECO:0000259" key="5">
    <source>
        <dbReference type="SMART" id="SM00990"/>
    </source>
</evidence>
<accession>A0A5E7ENC9</accession>
<evidence type="ECO:0000256" key="1">
    <source>
        <dbReference type="ARBA" id="ARBA00001946"/>
    </source>
</evidence>
<evidence type="ECO:0000313" key="7">
    <source>
        <dbReference type="Proteomes" id="UP000379480"/>
    </source>
</evidence>
<keyword evidence="2" id="KW-0540">Nuclease</keyword>
<dbReference type="GO" id="GO:0016788">
    <property type="term" value="F:hydrolase activity, acting on ester bonds"/>
    <property type="evidence" value="ECO:0007669"/>
    <property type="project" value="InterPro"/>
</dbReference>
<dbReference type="Pfam" id="PF08774">
    <property type="entry name" value="VRR_NUC"/>
    <property type="match status" value="1"/>
</dbReference>
<evidence type="ECO:0000256" key="4">
    <source>
        <dbReference type="SAM" id="MobiDB-lite"/>
    </source>
</evidence>
<feature type="domain" description="VRR-NUC" evidence="5">
    <location>
        <begin position="78"/>
        <end position="192"/>
    </location>
</feature>
<dbReference type="AlphaFoldDB" id="A0A5E7ENC9"/>
<evidence type="ECO:0000256" key="3">
    <source>
        <dbReference type="ARBA" id="ARBA00022801"/>
    </source>
</evidence>
<sequence length="242" mass="26737">MTGQSPLSTGGTSGKGRTTDVGLNQPQLDPLDKKVLCSAICYCESTPNIGKDGQELKQSCVAQRLTELDKVYMEFQGRSPWKPEISYDMTKAPPSPILDSESKSGAHGWIPGWIKKYWDTDPEHPPFKAGKGMIRRPDVVILIDPKKPPTQDNIKQVVEMKFPPDTPRTEQLNDYAKIAGDENKVVTLRPPDCDCGQEKQDSKVPVEELGMATTIVTAILWLLSRGKGPRPILTPARPVPVY</sequence>
<name>A0A5E7ENC9_PSEFL</name>
<dbReference type="RefSeq" id="WP_150805999.1">
    <property type="nucleotide sequence ID" value="NZ_CABVHY010000026.1"/>
</dbReference>
<dbReference type="EMBL" id="CABVHY010000026">
    <property type="protein sequence ID" value="VVO27233.1"/>
    <property type="molecule type" value="Genomic_DNA"/>
</dbReference>
<dbReference type="GO" id="GO:0004518">
    <property type="term" value="F:nuclease activity"/>
    <property type="evidence" value="ECO:0007669"/>
    <property type="project" value="UniProtKB-KW"/>
</dbReference>
<feature type="region of interest" description="Disordered" evidence="4">
    <location>
        <begin position="1"/>
        <end position="26"/>
    </location>
</feature>
<dbReference type="SMART" id="SM00990">
    <property type="entry name" value="VRR_NUC"/>
    <property type="match status" value="1"/>
</dbReference>
<gene>
    <name evidence="6" type="ORF">PS723_04699</name>
</gene>
<protein>
    <recommendedName>
        <fullName evidence="5">VRR-NUC domain-containing protein</fullName>
    </recommendedName>
</protein>
<keyword evidence="3" id="KW-0378">Hydrolase</keyword>
<evidence type="ECO:0000313" key="6">
    <source>
        <dbReference type="EMBL" id="VVO27233.1"/>
    </source>
</evidence>
<dbReference type="InterPro" id="IPR014883">
    <property type="entry name" value="VRR_NUC"/>
</dbReference>
<reference evidence="6 7" key="1">
    <citation type="submission" date="2019-09" db="EMBL/GenBank/DDBJ databases">
        <authorList>
            <person name="Chandra G."/>
            <person name="Truman W A."/>
        </authorList>
    </citation>
    <scope>NUCLEOTIDE SEQUENCE [LARGE SCALE GENOMIC DNA]</scope>
    <source>
        <strain evidence="6">PS723</strain>
    </source>
</reference>
<organism evidence="6 7">
    <name type="scientific">Pseudomonas fluorescens</name>
    <dbReference type="NCBI Taxonomy" id="294"/>
    <lineage>
        <taxon>Bacteria</taxon>
        <taxon>Pseudomonadati</taxon>
        <taxon>Pseudomonadota</taxon>
        <taxon>Gammaproteobacteria</taxon>
        <taxon>Pseudomonadales</taxon>
        <taxon>Pseudomonadaceae</taxon>
        <taxon>Pseudomonas</taxon>
    </lineage>
</organism>
<dbReference type="Proteomes" id="UP000379480">
    <property type="component" value="Unassembled WGS sequence"/>
</dbReference>
<dbReference type="OrthoDB" id="6675421at2"/>